<sequence length="270" mass="29642">MRYIQPLNIGITVDMLLILRMPVWIKIRGTDCHPSPILSKGSSALCMKNLILSLQGLTNCTPTLPCLTINVLRPFQPKGDNITWMKFTEVLSLRMGRAKLALATKTILIMIGFAPLCIVLPMAHPLAHPVGESMSTRRGKNLSVLKKIPGTGPMVPALLRLSSNHRHGPIESPYALRRPGHPPEDDESGDDEDEGEHDAVHRGEGGRVAAGDRFANSAPEHEDYARYWQELLDARISAEARVRRRLQAAQHGGSGGEAETEMDESDEVAP</sequence>
<protein>
    <submittedName>
        <fullName evidence="3">Uncharacterized protein</fullName>
    </submittedName>
</protein>
<evidence type="ECO:0000313" key="3">
    <source>
        <dbReference type="EMBL" id="KAF9505839.1"/>
    </source>
</evidence>
<dbReference type="AlphaFoldDB" id="A0A9P6DP27"/>
<keyword evidence="4" id="KW-1185">Reference proteome</keyword>
<feature type="transmembrane region" description="Helical" evidence="2">
    <location>
        <begin position="102"/>
        <end position="123"/>
    </location>
</feature>
<keyword evidence="2" id="KW-1133">Transmembrane helix</keyword>
<keyword evidence="2" id="KW-0472">Membrane</keyword>
<organism evidence="3 4">
    <name type="scientific">Hydnum rufescens UP504</name>
    <dbReference type="NCBI Taxonomy" id="1448309"/>
    <lineage>
        <taxon>Eukaryota</taxon>
        <taxon>Fungi</taxon>
        <taxon>Dikarya</taxon>
        <taxon>Basidiomycota</taxon>
        <taxon>Agaricomycotina</taxon>
        <taxon>Agaricomycetes</taxon>
        <taxon>Cantharellales</taxon>
        <taxon>Hydnaceae</taxon>
        <taxon>Hydnum</taxon>
    </lineage>
</organism>
<feature type="region of interest" description="Disordered" evidence="1">
    <location>
        <begin position="244"/>
        <end position="270"/>
    </location>
</feature>
<gene>
    <name evidence="3" type="ORF">BS47DRAFT_487793</name>
</gene>
<evidence type="ECO:0000313" key="4">
    <source>
        <dbReference type="Proteomes" id="UP000886523"/>
    </source>
</evidence>
<dbReference type="EMBL" id="MU129134">
    <property type="protein sequence ID" value="KAF9505839.1"/>
    <property type="molecule type" value="Genomic_DNA"/>
</dbReference>
<accession>A0A9P6DP27</accession>
<feature type="region of interest" description="Disordered" evidence="1">
    <location>
        <begin position="168"/>
        <end position="219"/>
    </location>
</feature>
<keyword evidence="2" id="KW-0812">Transmembrane</keyword>
<comment type="caution">
    <text evidence="3">The sequence shown here is derived from an EMBL/GenBank/DDBJ whole genome shotgun (WGS) entry which is preliminary data.</text>
</comment>
<dbReference type="Proteomes" id="UP000886523">
    <property type="component" value="Unassembled WGS sequence"/>
</dbReference>
<proteinExistence type="predicted"/>
<feature type="compositionally biased region" description="Acidic residues" evidence="1">
    <location>
        <begin position="258"/>
        <end position="270"/>
    </location>
</feature>
<evidence type="ECO:0000256" key="1">
    <source>
        <dbReference type="SAM" id="MobiDB-lite"/>
    </source>
</evidence>
<reference evidence="3" key="1">
    <citation type="journal article" date="2020" name="Nat. Commun.">
        <title>Large-scale genome sequencing of mycorrhizal fungi provides insights into the early evolution of symbiotic traits.</title>
        <authorList>
            <person name="Miyauchi S."/>
            <person name="Kiss E."/>
            <person name="Kuo A."/>
            <person name="Drula E."/>
            <person name="Kohler A."/>
            <person name="Sanchez-Garcia M."/>
            <person name="Morin E."/>
            <person name="Andreopoulos B."/>
            <person name="Barry K.W."/>
            <person name="Bonito G."/>
            <person name="Buee M."/>
            <person name="Carver A."/>
            <person name="Chen C."/>
            <person name="Cichocki N."/>
            <person name="Clum A."/>
            <person name="Culley D."/>
            <person name="Crous P.W."/>
            <person name="Fauchery L."/>
            <person name="Girlanda M."/>
            <person name="Hayes R.D."/>
            <person name="Keri Z."/>
            <person name="LaButti K."/>
            <person name="Lipzen A."/>
            <person name="Lombard V."/>
            <person name="Magnuson J."/>
            <person name="Maillard F."/>
            <person name="Murat C."/>
            <person name="Nolan M."/>
            <person name="Ohm R.A."/>
            <person name="Pangilinan J."/>
            <person name="Pereira M.F."/>
            <person name="Perotto S."/>
            <person name="Peter M."/>
            <person name="Pfister S."/>
            <person name="Riley R."/>
            <person name="Sitrit Y."/>
            <person name="Stielow J.B."/>
            <person name="Szollosi G."/>
            <person name="Zifcakova L."/>
            <person name="Stursova M."/>
            <person name="Spatafora J.W."/>
            <person name="Tedersoo L."/>
            <person name="Vaario L.M."/>
            <person name="Yamada A."/>
            <person name="Yan M."/>
            <person name="Wang P."/>
            <person name="Xu J."/>
            <person name="Bruns T."/>
            <person name="Baldrian P."/>
            <person name="Vilgalys R."/>
            <person name="Dunand C."/>
            <person name="Henrissat B."/>
            <person name="Grigoriev I.V."/>
            <person name="Hibbett D."/>
            <person name="Nagy L.G."/>
            <person name="Martin F.M."/>
        </authorList>
    </citation>
    <scope>NUCLEOTIDE SEQUENCE</scope>
    <source>
        <strain evidence="3">UP504</strain>
    </source>
</reference>
<evidence type="ECO:0000256" key="2">
    <source>
        <dbReference type="SAM" id="Phobius"/>
    </source>
</evidence>
<name>A0A9P6DP27_9AGAM</name>
<feature type="compositionally biased region" description="Acidic residues" evidence="1">
    <location>
        <begin position="184"/>
        <end position="196"/>
    </location>
</feature>